<feature type="region of interest" description="Disordered" evidence="1">
    <location>
        <begin position="333"/>
        <end position="352"/>
    </location>
</feature>
<reference evidence="2 3" key="1">
    <citation type="submission" date="2015-03" db="EMBL/GenBank/DDBJ databases">
        <title>Genomics and transcriptomics of the oil-accumulating basidiomycete yeast T. oleaginosus allow insights into substrate utilization and the diverse evolutionary trajectories of mating systems in fungi.</title>
        <authorList>
            <consortium name="DOE Joint Genome Institute"/>
            <person name="Kourist R."/>
            <person name="Kracht O."/>
            <person name="Bracharz F."/>
            <person name="Lipzen A."/>
            <person name="Nolan M."/>
            <person name="Ohm R."/>
            <person name="Grigoriev I."/>
            <person name="Sun S."/>
            <person name="Heitman J."/>
            <person name="Bruck T."/>
            <person name="Nowrousian M."/>
        </authorList>
    </citation>
    <scope>NUCLEOTIDE SEQUENCE [LARGE SCALE GENOMIC DNA]</scope>
    <source>
        <strain evidence="2 3">IBC0246</strain>
    </source>
</reference>
<dbReference type="Proteomes" id="UP000053611">
    <property type="component" value="Unassembled WGS sequence"/>
</dbReference>
<keyword evidence="3" id="KW-1185">Reference proteome</keyword>
<feature type="region of interest" description="Disordered" evidence="1">
    <location>
        <begin position="466"/>
        <end position="492"/>
    </location>
</feature>
<dbReference type="RefSeq" id="XP_018276655.1">
    <property type="nucleotide sequence ID" value="XM_018419659.1"/>
</dbReference>
<feature type="compositionally biased region" description="Polar residues" evidence="1">
    <location>
        <begin position="91"/>
        <end position="103"/>
    </location>
</feature>
<gene>
    <name evidence="2" type="ORF">CC85DRAFT_162072</name>
</gene>
<name>A0A0J1AXV7_9TREE</name>
<feature type="region of interest" description="Disordered" evidence="1">
    <location>
        <begin position="383"/>
        <end position="407"/>
    </location>
</feature>
<feature type="region of interest" description="Disordered" evidence="1">
    <location>
        <begin position="168"/>
        <end position="190"/>
    </location>
</feature>
<evidence type="ECO:0000256" key="1">
    <source>
        <dbReference type="SAM" id="MobiDB-lite"/>
    </source>
</evidence>
<dbReference type="AlphaFoldDB" id="A0A0J1AXV7"/>
<protein>
    <submittedName>
        <fullName evidence="2">Uncharacterized protein</fullName>
    </submittedName>
</protein>
<sequence length="552" mass="60471">METGGGQGEASMSPTRAQTSSSATFLLSQLSFFVTCQLFHSFNPFYSALAHLYPHTSPPRPVLSLLASSSSFPLSMPFTPTRPSRKGSVTGFRSQSSRPCTPSDTRRGGVTEDIFTVPQIGRLARPRNGSLASKVLGALSLTRRETPRPAISAPIANVDSPIRYEGPTVDLKRPHTSMAEDPNDSGHDLRRSHSRLLGLWTNEDTNRAPRILDADDWPNSPTSVAHSLDISLTPPPSPLRNTVRARHNSMSAAHTLSINFFPSRQNSADSVLSVPTLPPLSPAANEGASITPSAANSLSSAASNHFRIKRKPVPRFDEPDGLASCTTLPERIGGAKTLTRAERHKSLDTRDLPDRTSRTEFQIELGRLFDQLYDECRAGASTDAVRRPPVDNLHRRSRSDYPEACSSSTLRLQPRRLSRILCESDLDNRSFPATEPRARLAETNPFFGGGRDFGASRSTVNLLAASDGTPKPSSHVPRASGNEGRYEVGRRDRPKLTVDYTFQQLRVDPSLRVSQRESPLCGGGYSLESETSHWNVHLVYLNGHVPWLKRTG</sequence>
<proteinExistence type="predicted"/>
<dbReference type="GeneID" id="28980262"/>
<feature type="compositionally biased region" description="Basic and acidic residues" evidence="1">
    <location>
        <begin position="339"/>
        <end position="352"/>
    </location>
</feature>
<evidence type="ECO:0000313" key="2">
    <source>
        <dbReference type="EMBL" id="KLT40164.1"/>
    </source>
</evidence>
<dbReference type="EMBL" id="KQ087240">
    <property type="protein sequence ID" value="KLT40164.1"/>
    <property type="molecule type" value="Genomic_DNA"/>
</dbReference>
<organism evidence="2 3">
    <name type="scientific">Cutaneotrichosporon oleaginosum</name>
    <dbReference type="NCBI Taxonomy" id="879819"/>
    <lineage>
        <taxon>Eukaryota</taxon>
        <taxon>Fungi</taxon>
        <taxon>Dikarya</taxon>
        <taxon>Basidiomycota</taxon>
        <taxon>Agaricomycotina</taxon>
        <taxon>Tremellomycetes</taxon>
        <taxon>Trichosporonales</taxon>
        <taxon>Trichosporonaceae</taxon>
        <taxon>Cutaneotrichosporon</taxon>
    </lineage>
</organism>
<evidence type="ECO:0000313" key="3">
    <source>
        <dbReference type="Proteomes" id="UP000053611"/>
    </source>
</evidence>
<feature type="region of interest" description="Disordered" evidence="1">
    <location>
        <begin position="77"/>
        <end position="109"/>
    </location>
</feature>
<feature type="compositionally biased region" description="Basic and acidic residues" evidence="1">
    <location>
        <begin position="384"/>
        <end position="401"/>
    </location>
</feature>
<accession>A0A0J1AXV7</accession>